<dbReference type="Proteomes" id="UP000631312">
    <property type="component" value="Unassembled WGS sequence"/>
</dbReference>
<evidence type="ECO:0000313" key="2">
    <source>
        <dbReference type="EMBL" id="MBB4750020.1"/>
    </source>
</evidence>
<organism evidence="2 3">
    <name type="scientific">Actinoplanes lobatus</name>
    <dbReference type="NCBI Taxonomy" id="113568"/>
    <lineage>
        <taxon>Bacteria</taxon>
        <taxon>Bacillati</taxon>
        <taxon>Actinomycetota</taxon>
        <taxon>Actinomycetes</taxon>
        <taxon>Micromonosporales</taxon>
        <taxon>Micromonosporaceae</taxon>
        <taxon>Actinoplanes</taxon>
    </lineage>
</organism>
<sequence length="60" mass="6293">MAYVAIAGRCLIGVVFLWAVVGKLHSRSAFHSFAASLRELPGMSGRNPRAVAGLTDCSSS</sequence>
<evidence type="ECO:0000313" key="4">
    <source>
        <dbReference type="Proteomes" id="UP000631312"/>
    </source>
</evidence>
<dbReference type="Proteomes" id="UP000590511">
    <property type="component" value="Unassembled WGS sequence"/>
</dbReference>
<dbReference type="RefSeq" id="WP_188122247.1">
    <property type="nucleotide sequence ID" value="NZ_BOMP01000031.1"/>
</dbReference>
<reference evidence="1 4" key="2">
    <citation type="submission" date="2021-01" db="EMBL/GenBank/DDBJ databases">
        <title>Whole genome shotgun sequence of Actinoplanes lobatus NBRC 12513.</title>
        <authorList>
            <person name="Komaki H."/>
            <person name="Tamura T."/>
        </authorList>
    </citation>
    <scope>NUCLEOTIDE SEQUENCE [LARGE SCALE GENOMIC DNA]</scope>
    <source>
        <strain evidence="1 4">NBRC 12513</strain>
    </source>
</reference>
<gene>
    <name evidence="1" type="ORF">Alo02nite_19880</name>
    <name evidence="2" type="ORF">BJ964_004181</name>
</gene>
<reference evidence="2 3" key="1">
    <citation type="submission" date="2020-08" db="EMBL/GenBank/DDBJ databases">
        <title>Sequencing the genomes of 1000 actinobacteria strains.</title>
        <authorList>
            <person name="Klenk H.-P."/>
        </authorList>
    </citation>
    <scope>NUCLEOTIDE SEQUENCE [LARGE SCALE GENOMIC DNA]</scope>
    <source>
        <strain evidence="2 3">DSM 43150</strain>
    </source>
</reference>
<evidence type="ECO:0000313" key="3">
    <source>
        <dbReference type="Proteomes" id="UP000590511"/>
    </source>
</evidence>
<dbReference type="AlphaFoldDB" id="A0A7W7HGA6"/>
<protein>
    <submittedName>
        <fullName evidence="2">Uncharacterized protein</fullName>
    </submittedName>
</protein>
<dbReference type="EMBL" id="BOMP01000031">
    <property type="protein sequence ID" value="GIE39090.1"/>
    <property type="molecule type" value="Genomic_DNA"/>
</dbReference>
<dbReference type="EMBL" id="JACHNC010000001">
    <property type="protein sequence ID" value="MBB4750020.1"/>
    <property type="molecule type" value="Genomic_DNA"/>
</dbReference>
<keyword evidence="4" id="KW-1185">Reference proteome</keyword>
<comment type="caution">
    <text evidence="2">The sequence shown here is derived from an EMBL/GenBank/DDBJ whole genome shotgun (WGS) entry which is preliminary data.</text>
</comment>
<accession>A0A7W7HGA6</accession>
<evidence type="ECO:0000313" key="1">
    <source>
        <dbReference type="EMBL" id="GIE39090.1"/>
    </source>
</evidence>
<name>A0A7W7HGA6_9ACTN</name>
<proteinExistence type="predicted"/>